<dbReference type="InterPro" id="IPR001584">
    <property type="entry name" value="Integrase_cat-core"/>
</dbReference>
<dbReference type="EMBL" id="QWEZ01000002">
    <property type="protein sequence ID" value="RRJ82596.1"/>
    <property type="molecule type" value="Genomic_DNA"/>
</dbReference>
<dbReference type="PANTHER" id="PTHR35004">
    <property type="entry name" value="TRANSPOSASE RV3428C-RELATED"/>
    <property type="match status" value="1"/>
</dbReference>
<comment type="caution">
    <text evidence="3">The sequence shown here is derived from an EMBL/GenBank/DDBJ whole genome shotgun (WGS) entry which is preliminary data.</text>
</comment>
<dbReference type="AlphaFoldDB" id="A0A3P3VLJ9"/>
<dbReference type="PANTHER" id="PTHR35004:SF6">
    <property type="entry name" value="TRANSPOSASE"/>
    <property type="match status" value="1"/>
</dbReference>
<feature type="domain" description="Integrase catalytic" evidence="2">
    <location>
        <begin position="256"/>
        <end position="468"/>
    </location>
</feature>
<evidence type="ECO:0000259" key="2">
    <source>
        <dbReference type="PROSITE" id="PS50994"/>
    </source>
</evidence>
<dbReference type="RefSeq" id="WP_125016476.1">
    <property type="nucleotide sequence ID" value="NZ_QWEZ01000002.1"/>
</dbReference>
<protein>
    <recommendedName>
        <fullName evidence="2">Integrase catalytic domain-containing protein</fullName>
    </recommendedName>
</protein>
<proteinExistence type="predicted"/>
<dbReference type="SUPFAM" id="SSF53098">
    <property type="entry name" value="Ribonuclease H-like"/>
    <property type="match status" value="1"/>
</dbReference>
<evidence type="ECO:0000313" key="4">
    <source>
        <dbReference type="Proteomes" id="UP000280792"/>
    </source>
</evidence>
<dbReference type="GO" id="GO:0003676">
    <property type="term" value="F:nucleic acid binding"/>
    <property type="evidence" value="ECO:0007669"/>
    <property type="project" value="InterPro"/>
</dbReference>
<dbReference type="Gene3D" id="3.30.420.10">
    <property type="entry name" value="Ribonuclease H-like superfamily/Ribonuclease H"/>
    <property type="match status" value="1"/>
</dbReference>
<sequence length="660" mass="75382">MFNSLVRDTPIALKGEKYVIDKNLLSANRVTVCQPESGIEVSLSYDELSHYFAKGELVFERQALDVMEKNGYDLSESKMLLLSDERKKDILRKKGYVNAISNPDGSVIKGIDNQLEKIAEHAKKEDPFSESKGVPSLSSVRRWHARIRASKDNVLSLDRRPRTRSKTNPENIEKNHQDELTRELFNLVTEKHYWKQNKVPVTHIPVLMTLEKADKERYRGCSVPSLSTMYRWLSTHSAFDKKVKHEGWLAAKRAFPSGVPVVEATYLMEAVELDHTQLDINVIDEDTKEVLGRPWLTVFLDKKSRMVVGLFLSMSTPSARSVVKAYRNMVLSKDYVKHLKGVNIESEWPCMGMPDQVITDNGRDLHASEVQRVMGHLGEIVYLPKGSPQLKGRVERFFRSLNEGLFHSKRGTTFSNYSKCGDYKSKKEAIYTLSQVNVMIHKWVVDVYHTRVHKALGESPLTCWQGNKLSQKIIRLPNSITEIDELLWIIKQRTIQKDGISIEGLKYNSKELMGIMREKGLAFQVDVFVDEEDLRLVRVVVPGTTNTIDVPCTYTTYIEKVKNLKSHQEVRKSALSKRRQEEKLSEQILLRAQKDLQDMERKAKSSKRKTSGTRKKKAAAGDSEKLTGTQPIGISKRNRGKIKPVIESKKLSDIKKVEAV</sequence>
<organism evidence="3 4">
    <name type="scientific">Aestuariirhabdus litorea</name>
    <dbReference type="NCBI Taxonomy" id="2528527"/>
    <lineage>
        <taxon>Bacteria</taxon>
        <taxon>Pseudomonadati</taxon>
        <taxon>Pseudomonadota</taxon>
        <taxon>Gammaproteobacteria</taxon>
        <taxon>Oceanospirillales</taxon>
        <taxon>Aestuariirhabdaceae</taxon>
        <taxon>Aestuariirhabdus</taxon>
    </lineage>
</organism>
<reference evidence="3 4" key="2">
    <citation type="submission" date="2018-12" db="EMBL/GenBank/DDBJ databases">
        <title>Simiduia agarivorans gen. nov., sp. nov., a marine, agarolytic bacterium isolated from shallow coastal water from Keelung, Taiwan.</title>
        <authorList>
            <person name="Shieh W.Y."/>
        </authorList>
    </citation>
    <scope>NUCLEOTIDE SEQUENCE [LARGE SCALE GENOMIC DNA]</scope>
    <source>
        <strain evidence="3 4">GTF-13</strain>
    </source>
</reference>
<dbReference type="Proteomes" id="UP000280792">
    <property type="component" value="Unassembled WGS sequence"/>
</dbReference>
<name>A0A3P3VLJ9_9GAMM</name>
<accession>A0A3P3VLJ9</accession>
<dbReference type="GO" id="GO:0015074">
    <property type="term" value="P:DNA integration"/>
    <property type="evidence" value="ECO:0007669"/>
    <property type="project" value="InterPro"/>
</dbReference>
<dbReference type="PROSITE" id="PS50994">
    <property type="entry name" value="INTEGRASE"/>
    <property type="match status" value="1"/>
</dbReference>
<evidence type="ECO:0000313" key="3">
    <source>
        <dbReference type="EMBL" id="RRJ82596.1"/>
    </source>
</evidence>
<dbReference type="InterPro" id="IPR012337">
    <property type="entry name" value="RNaseH-like_sf"/>
</dbReference>
<evidence type="ECO:0000256" key="1">
    <source>
        <dbReference type="SAM" id="MobiDB-lite"/>
    </source>
</evidence>
<dbReference type="InterPro" id="IPR036397">
    <property type="entry name" value="RNaseH_sf"/>
</dbReference>
<feature type="region of interest" description="Disordered" evidence="1">
    <location>
        <begin position="598"/>
        <end position="644"/>
    </location>
</feature>
<dbReference type="InterPro" id="IPR015378">
    <property type="entry name" value="Transposase-like_Mu_C"/>
</dbReference>
<gene>
    <name evidence="3" type="ORF">D0544_12075</name>
</gene>
<feature type="compositionally biased region" description="Basic residues" evidence="1">
    <location>
        <begin position="604"/>
        <end position="618"/>
    </location>
</feature>
<dbReference type="Pfam" id="PF09299">
    <property type="entry name" value="Mu-transpos_C"/>
    <property type="match status" value="1"/>
</dbReference>
<keyword evidence="4" id="KW-1185">Reference proteome</keyword>
<reference evidence="3 4" key="1">
    <citation type="submission" date="2018-08" db="EMBL/GenBank/DDBJ databases">
        <authorList>
            <person name="Khan S.A."/>
        </authorList>
    </citation>
    <scope>NUCLEOTIDE SEQUENCE [LARGE SCALE GENOMIC DNA]</scope>
    <source>
        <strain evidence="3 4">GTF-13</strain>
    </source>
</reference>